<organism evidence="1 2">
    <name type="scientific">Poecilia latipinna</name>
    <name type="common">sailfin molly</name>
    <dbReference type="NCBI Taxonomy" id="48699"/>
    <lineage>
        <taxon>Eukaryota</taxon>
        <taxon>Metazoa</taxon>
        <taxon>Chordata</taxon>
        <taxon>Craniata</taxon>
        <taxon>Vertebrata</taxon>
        <taxon>Euteleostomi</taxon>
        <taxon>Actinopterygii</taxon>
        <taxon>Neopterygii</taxon>
        <taxon>Teleostei</taxon>
        <taxon>Neoteleostei</taxon>
        <taxon>Acanthomorphata</taxon>
        <taxon>Ovalentaria</taxon>
        <taxon>Atherinomorphae</taxon>
        <taxon>Cyprinodontiformes</taxon>
        <taxon>Poeciliidae</taxon>
        <taxon>Poeciliinae</taxon>
        <taxon>Poecilia</taxon>
    </lineage>
</organism>
<reference evidence="1" key="2">
    <citation type="submission" date="2025-09" db="UniProtKB">
        <authorList>
            <consortium name="Ensembl"/>
        </authorList>
    </citation>
    <scope>IDENTIFICATION</scope>
</reference>
<name>A0A3B3UHN6_9TELE</name>
<sequence length="106" mass="12611">DSERQTHGFYCGNHDFLLDFYCGNHDFLLDFYCGNHDFSPAEGNISWTAEEDEQLRELVQKMRIGNFIPYTQSNDIIWNQVLDPSLKRGSWTKQEDRVRNMELVRF</sequence>
<proteinExistence type="predicted"/>
<evidence type="ECO:0008006" key="3">
    <source>
        <dbReference type="Google" id="ProtNLM"/>
    </source>
</evidence>
<dbReference type="Proteomes" id="UP000261500">
    <property type="component" value="Unplaced"/>
</dbReference>
<dbReference type="GeneTree" id="ENSGT00940000178261"/>
<dbReference type="SUPFAM" id="SSF46689">
    <property type="entry name" value="Homeodomain-like"/>
    <property type="match status" value="1"/>
</dbReference>
<protein>
    <recommendedName>
        <fullName evidence="3">Myb-like domain-containing protein</fullName>
    </recommendedName>
</protein>
<reference evidence="1" key="1">
    <citation type="submission" date="2025-08" db="UniProtKB">
        <authorList>
            <consortium name="Ensembl"/>
        </authorList>
    </citation>
    <scope>IDENTIFICATION</scope>
</reference>
<dbReference type="AlphaFoldDB" id="A0A3B3UHN6"/>
<dbReference type="InterPro" id="IPR009057">
    <property type="entry name" value="Homeodomain-like_sf"/>
</dbReference>
<dbReference type="InterPro" id="IPR001005">
    <property type="entry name" value="SANT/Myb"/>
</dbReference>
<dbReference type="CDD" id="cd00167">
    <property type="entry name" value="SANT"/>
    <property type="match status" value="1"/>
</dbReference>
<dbReference type="Ensembl" id="ENSPLAT00000020708.1">
    <property type="protein sequence ID" value="ENSPLAP00000012870.1"/>
    <property type="gene ID" value="ENSPLAG00000016272.1"/>
</dbReference>
<dbReference type="STRING" id="48699.ENSPLAP00000012870"/>
<accession>A0A3B3UHN6</accession>
<dbReference type="Pfam" id="PF13921">
    <property type="entry name" value="Myb_DNA-bind_6"/>
    <property type="match status" value="1"/>
</dbReference>
<keyword evidence="2" id="KW-1185">Reference proteome</keyword>
<evidence type="ECO:0000313" key="1">
    <source>
        <dbReference type="Ensembl" id="ENSPLAP00000012870.1"/>
    </source>
</evidence>
<evidence type="ECO:0000313" key="2">
    <source>
        <dbReference type="Proteomes" id="UP000261500"/>
    </source>
</evidence>